<evidence type="ECO:0000259" key="4">
    <source>
        <dbReference type="Pfam" id="PF25023"/>
    </source>
</evidence>
<accession>A0ABY8JXA2</accession>
<dbReference type="Proteomes" id="UP001216440">
    <property type="component" value="Chromosome"/>
</dbReference>
<gene>
    <name evidence="5" type="ORF">PYS65_10245</name>
</gene>
<feature type="compositionally biased region" description="Polar residues" evidence="2">
    <location>
        <begin position="453"/>
        <end position="465"/>
    </location>
</feature>
<feature type="compositionally biased region" description="Polar residues" evidence="2">
    <location>
        <begin position="477"/>
        <end position="486"/>
    </location>
</feature>
<sequence>MGRLPAERVTTVYGEGDLPIRTVADRQTLVSDVVYDPLARPLRTEYGVLGRKVYETHDWDEHTGALNRRTLDGDVALRIEDTRYTYDDMGNVTRISSTSGQDQQASTDNQCFAVDALRRMTQAWTTKNATDNCGAGPSAATVGGPDAYWHSYSYDVTGNRTKEVRHAVSSGGEDTTRTYTYGRPGQDAPHALRSVTTTGGTADGQRETFAYDEAGNTTARTGGARGQQLTWDAEGRLATVTENGKTTSYVYDAGGNRLIARNADGSATAYLPGGNELKATDGKVTGTRYYTHGGQTVAARTGSGGINLLFPDQHGTALIAVGWGVGQAVNRRKQLPFGGPRAASGTWPGDRGFLSGTTDPTGTTHLGAREYAPDLGRFLSVDPLLLPEDPTQHNAYAYGNNNPATFADPTGEAYEECVSGQYNCTYGRSTGDVKKVTFGKNYKKETKARGGTISPNYTIQQNTNYRHVYTKGKGVTRPTTQRSRSAQIEKQKRHDQERKAAEAQRKKAENQNKKNKEDEGFWSKLGRETKNTFGTWDGWKNRVLPGAAFAACLVVSVGLCVGAGVAVATATLLGDRITTGKWERSTYVKNLAWGAFGGFSAFKFARWGGATAEKALWGSAIARTPVRVKPATTTSGAIWRDGPVDWAATRGNVGTNSGFNFGFCGAGSLSVGSQFSSC</sequence>
<dbReference type="NCBIfam" id="TIGR03696">
    <property type="entry name" value="Rhs_assc_core"/>
    <property type="match status" value="1"/>
</dbReference>
<feature type="region of interest" description="Disordered" evidence="2">
    <location>
        <begin position="169"/>
        <end position="189"/>
    </location>
</feature>
<dbReference type="Gene3D" id="2.180.10.10">
    <property type="entry name" value="RHS repeat-associated core"/>
    <property type="match status" value="1"/>
</dbReference>
<dbReference type="RefSeq" id="WP_279333558.1">
    <property type="nucleotide sequence ID" value="NZ_CP121682.1"/>
</dbReference>
<feature type="region of interest" description="Disordered" evidence="2">
    <location>
        <begin position="336"/>
        <end position="365"/>
    </location>
</feature>
<keyword evidence="3" id="KW-1133">Transmembrane helix</keyword>
<feature type="compositionally biased region" description="Polar residues" evidence="2">
    <location>
        <begin position="355"/>
        <end position="364"/>
    </location>
</feature>
<reference evidence="5 6" key="1">
    <citation type="submission" date="2023-03" db="EMBL/GenBank/DDBJ databases">
        <authorList>
            <person name="Mo P."/>
        </authorList>
    </citation>
    <scope>NUCLEOTIDE SEQUENCE [LARGE SCALE GENOMIC DNA]</scope>
    <source>
        <strain evidence="5 6">HUAS 5</strain>
    </source>
</reference>
<dbReference type="NCBIfam" id="TIGR01643">
    <property type="entry name" value="YD_repeat_2x"/>
    <property type="match status" value="1"/>
</dbReference>
<feature type="compositionally biased region" description="Basic and acidic residues" evidence="2">
    <location>
        <begin position="487"/>
        <end position="522"/>
    </location>
</feature>
<dbReference type="InterPro" id="IPR050708">
    <property type="entry name" value="T6SS_VgrG/RHS"/>
</dbReference>
<protein>
    <submittedName>
        <fullName evidence="5">RHS repeat-associated core domain-containing protein</fullName>
    </submittedName>
</protein>
<dbReference type="PANTHER" id="PTHR32305:SF17">
    <property type="entry name" value="TRNA NUCLEASE WAPA"/>
    <property type="match status" value="1"/>
</dbReference>
<dbReference type="InterPro" id="IPR022385">
    <property type="entry name" value="Rhs_assc_core"/>
</dbReference>
<keyword evidence="3" id="KW-0472">Membrane</keyword>
<dbReference type="Pfam" id="PF25023">
    <property type="entry name" value="TEN_YD-shell"/>
    <property type="match status" value="1"/>
</dbReference>
<keyword evidence="1" id="KW-0677">Repeat</keyword>
<feature type="domain" description="Teneurin-like YD-shell" evidence="4">
    <location>
        <begin position="207"/>
        <end position="403"/>
    </location>
</feature>
<feature type="region of interest" description="Disordered" evidence="2">
    <location>
        <begin position="447"/>
        <end position="522"/>
    </location>
</feature>
<name>A0ABY8JXA2_9ACTN</name>
<proteinExistence type="predicted"/>
<feature type="transmembrane region" description="Helical" evidence="3">
    <location>
        <begin position="548"/>
        <end position="574"/>
    </location>
</feature>
<evidence type="ECO:0000256" key="1">
    <source>
        <dbReference type="ARBA" id="ARBA00022737"/>
    </source>
</evidence>
<organism evidence="5 6">
    <name type="scientific">Streptomyces cathayae</name>
    <dbReference type="NCBI Taxonomy" id="3031124"/>
    <lineage>
        <taxon>Bacteria</taxon>
        <taxon>Bacillati</taxon>
        <taxon>Actinomycetota</taxon>
        <taxon>Actinomycetes</taxon>
        <taxon>Kitasatosporales</taxon>
        <taxon>Streptomycetaceae</taxon>
        <taxon>Streptomyces</taxon>
    </lineage>
</organism>
<evidence type="ECO:0000256" key="3">
    <source>
        <dbReference type="SAM" id="Phobius"/>
    </source>
</evidence>
<evidence type="ECO:0000313" key="5">
    <source>
        <dbReference type="EMBL" id="WGD40490.1"/>
    </source>
</evidence>
<keyword evidence="6" id="KW-1185">Reference proteome</keyword>
<dbReference type="InterPro" id="IPR006530">
    <property type="entry name" value="YD"/>
</dbReference>
<evidence type="ECO:0000313" key="6">
    <source>
        <dbReference type="Proteomes" id="UP001216440"/>
    </source>
</evidence>
<dbReference type="EMBL" id="CP121682">
    <property type="protein sequence ID" value="WGD40490.1"/>
    <property type="molecule type" value="Genomic_DNA"/>
</dbReference>
<dbReference type="PANTHER" id="PTHR32305">
    <property type="match status" value="1"/>
</dbReference>
<keyword evidence="3" id="KW-0812">Transmembrane</keyword>
<dbReference type="InterPro" id="IPR056823">
    <property type="entry name" value="TEN-like_YD-shell"/>
</dbReference>
<evidence type="ECO:0000256" key="2">
    <source>
        <dbReference type="SAM" id="MobiDB-lite"/>
    </source>
</evidence>